<feature type="transmembrane region" description="Helical" evidence="1">
    <location>
        <begin position="198"/>
        <end position="216"/>
    </location>
</feature>
<feature type="transmembrane region" description="Helical" evidence="1">
    <location>
        <begin position="106"/>
        <end position="131"/>
    </location>
</feature>
<feature type="transmembrane region" description="Helical" evidence="1">
    <location>
        <begin position="308"/>
        <end position="328"/>
    </location>
</feature>
<evidence type="ECO:0000313" key="3">
    <source>
        <dbReference type="EMBL" id="MBO0475853.1"/>
    </source>
</evidence>
<evidence type="ECO:0000259" key="2">
    <source>
        <dbReference type="Pfam" id="PF01757"/>
    </source>
</evidence>
<feature type="transmembrane region" description="Helical" evidence="1">
    <location>
        <begin position="252"/>
        <end position="271"/>
    </location>
</feature>
<dbReference type="InterPro" id="IPR002656">
    <property type="entry name" value="Acyl_transf_3_dom"/>
</dbReference>
<keyword evidence="1" id="KW-0812">Transmembrane</keyword>
<keyword evidence="4" id="KW-1185">Reference proteome</keyword>
<comment type="caution">
    <text evidence="3">The sequence shown here is derived from an EMBL/GenBank/DDBJ whole genome shotgun (WGS) entry which is preliminary data.</text>
</comment>
<sequence>MSIIFLLLVISIFANAKFIDNDSIFTNYLDKKQTTTINGIFVFLVFLSHAKSYMNLSGPYHDTFLFISSFLNQAIVVTFLFYSGFGVMESIKRKGHNYLNTFPKKIITLFIQVDIAVFLFLLTNMIIGNTITLKNFLFALTTLGSIGNSNWYITAIIILYFFTLICFKSLKNNWLSLFLLTLLTIGVVYISMRIDRPAYTYNTIICYPFGIFYSLIYKKIEKYLKNNIIYLSILAVTLLLSVLTRPEIFNNIKYYTIWMGCFMIFILLFTMKVSLNNSFLHFLGTHIFSIYTLQRIPMMLLTHLGVNSHFFTFITISFISSLIMAILFDQYLMPQINKLLSPSVYKQI</sequence>
<name>A0ABS3HQ38_9ENTE</name>
<feature type="transmembrane region" description="Helical" evidence="1">
    <location>
        <begin position="278"/>
        <end position="296"/>
    </location>
</feature>
<keyword evidence="3" id="KW-0012">Acyltransferase</keyword>
<keyword evidence="1" id="KW-0472">Membrane</keyword>
<dbReference type="Pfam" id="PF01757">
    <property type="entry name" value="Acyl_transf_3"/>
    <property type="match status" value="1"/>
</dbReference>
<organism evidence="3 4">
    <name type="scientific">Candidatus Vagococcus giribetii</name>
    <dbReference type="NCBI Taxonomy" id="2230876"/>
    <lineage>
        <taxon>Bacteria</taxon>
        <taxon>Bacillati</taxon>
        <taxon>Bacillota</taxon>
        <taxon>Bacilli</taxon>
        <taxon>Lactobacillales</taxon>
        <taxon>Enterococcaceae</taxon>
        <taxon>Vagococcus</taxon>
    </lineage>
</organism>
<reference evidence="3 4" key="1">
    <citation type="submission" date="2021-03" db="EMBL/GenBank/DDBJ databases">
        <title>Enterococcal diversity collection.</title>
        <authorList>
            <person name="Gilmore M.S."/>
            <person name="Schwartzman J."/>
            <person name="Van Tyne D."/>
            <person name="Martin M."/>
            <person name="Earl A.M."/>
            <person name="Manson A.L."/>
            <person name="Straub T."/>
            <person name="Salamzade R."/>
            <person name="Saavedra J."/>
            <person name="Lebreton F."/>
            <person name="Prichula J."/>
            <person name="Schaufler K."/>
            <person name="Gaca A."/>
            <person name="Sgardioli B."/>
            <person name="Wagenaar J."/>
            <person name="Strong T."/>
        </authorList>
    </citation>
    <scope>NUCLEOTIDE SEQUENCE [LARGE SCALE GENOMIC DNA]</scope>
    <source>
        <strain evidence="3 4">DIV0080</strain>
    </source>
</reference>
<feature type="transmembrane region" description="Helical" evidence="1">
    <location>
        <begin position="64"/>
        <end position="85"/>
    </location>
</feature>
<dbReference type="RefSeq" id="WP_206964655.1">
    <property type="nucleotide sequence ID" value="NZ_JAFLVX010000007.1"/>
</dbReference>
<protein>
    <submittedName>
        <fullName evidence="3">Acyltransferase family protein</fullName>
    </submittedName>
</protein>
<feature type="domain" description="Acyltransferase 3" evidence="2">
    <location>
        <begin position="39"/>
        <end position="328"/>
    </location>
</feature>
<keyword evidence="3" id="KW-0808">Transferase</keyword>
<feature type="transmembrane region" description="Helical" evidence="1">
    <location>
        <begin position="174"/>
        <end position="192"/>
    </location>
</feature>
<dbReference type="EMBL" id="JAFLVX010000007">
    <property type="protein sequence ID" value="MBO0475853.1"/>
    <property type="molecule type" value="Genomic_DNA"/>
</dbReference>
<evidence type="ECO:0000313" key="4">
    <source>
        <dbReference type="Proteomes" id="UP000664857"/>
    </source>
</evidence>
<dbReference type="Proteomes" id="UP000664857">
    <property type="component" value="Unassembled WGS sequence"/>
</dbReference>
<dbReference type="GO" id="GO:0016746">
    <property type="term" value="F:acyltransferase activity"/>
    <property type="evidence" value="ECO:0007669"/>
    <property type="project" value="UniProtKB-KW"/>
</dbReference>
<feature type="transmembrane region" description="Helical" evidence="1">
    <location>
        <begin position="151"/>
        <end position="167"/>
    </location>
</feature>
<feature type="transmembrane region" description="Helical" evidence="1">
    <location>
        <begin position="228"/>
        <end position="246"/>
    </location>
</feature>
<keyword evidence="1" id="KW-1133">Transmembrane helix</keyword>
<proteinExistence type="predicted"/>
<evidence type="ECO:0000256" key="1">
    <source>
        <dbReference type="SAM" id="Phobius"/>
    </source>
</evidence>
<accession>A0ABS3HQ38</accession>
<gene>
    <name evidence="3" type="ORF">DOK76_02145</name>
</gene>